<name>A0ABV5V2J9_9MICO</name>
<organism evidence="2 3">
    <name type="scientific">Ornithinimicrobium kibberense</name>
    <dbReference type="NCBI Taxonomy" id="282060"/>
    <lineage>
        <taxon>Bacteria</taxon>
        <taxon>Bacillati</taxon>
        <taxon>Actinomycetota</taxon>
        <taxon>Actinomycetes</taxon>
        <taxon>Micrococcales</taxon>
        <taxon>Ornithinimicrobiaceae</taxon>
        <taxon>Ornithinimicrobium</taxon>
    </lineage>
</organism>
<sequence length="90" mass="9209">MVVSVVAAVSTLPPLVAGLMLVWSDLQTSGEKFDGLGLALGGALLVPVAVVLLVLVLFWVRGGRVAFWTATAAAAVLALGLLWSGFSFPS</sequence>
<evidence type="ECO:0000313" key="3">
    <source>
        <dbReference type="Proteomes" id="UP001589613"/>
    </source>
</evidence>
<feature type="transmembrane region" description="Helical" evidence="1">
    <location>
        <begin position="6"/>
        <end position="24"/>
    </location>
</feature>
<proteinExistence type="predicted"/>
<keyword evidence="1" id="KW-0472">Membrane</keyword>
<accession>A0ABV5V2J9</accession>
<evidence type="ECO:0000256" key="1">
    <source>
        <dbReference type="SAM" id="Phobius"/>
    </source>
</evidence>
<keyword evidence="1" id="KW-0812">Transmembrane</keyword>
<feature type="transmembrane region" description="Helical" evidence="1">
    <location>
        <begin position="36"/>
        <end position="59"/>
    </location>
</feature>
<dbReference type="RefSeq" id="WP_141337705.1">
    <property type="nucleotide sequence ID" value="NZ_VFXM01000004.1"/>
</dbReference>
<dbReference type="Proteomes" id="UP001589613">
    <property type="component" value="Unassembled WGS sequence"/>
</dbReference>
<reference evidence="2 3" key="1">
    <citation type="submission" date="2024-09" db="EMBL/GenBank/DDBJ databases">
        <authorList>
            <person name="Sun Q."/>
            <person name="Mori K."/>
        </authorList>
    </citation>
    <scope>NUCLEOTIDE SEQUENCE [LARGE SCALE GENOMIC DNA]</scope>
    <source>
        <strain evidence="2 3">JCM 12763</strain>
    </source>
</reference>
<gene>
    <name evidence="2" type="ORF">ACFFN0_08130</name>
</gene>
<keyword evidence="3" id="KW-1185">Reference proteome</keyword>
<evidence type="ECO:0000313" key="2">
    <source>
        <dbReference type="EMBL" id="MFB9732010.1"/>
    </source>
</evidence>
<protein>
    <submittedName>
        <fullName evidence="2">Uncharacterized protein</fullName>
    </submittedName>
</protein>
<keyword evidence="1" id="KW-1133">Transmembrane helix</keyword>
<comment type="caution">
    <text evidence="2">The sequence shown here is derived from an EMBL/GenBank/DDBJ whole genome shotgun (WGS) entry which is preliminary data.</text>
</comment>
<dbReference type="EMBL" id="JBHMAX010000015">
    <property type="protein sequence ID" value="MFB9732010.1"/>
    <property type="molecule type" value="Genomic_DNA"/>
</dbReference>
<feature type="transmembrane region" description="Helical" evidence="1">
    <location>
        <begin position="65"/>
        <end position="86"/>
    </location>
</feature>